<dbReference type="InterPro" id="IPR013111">
    <property type="entry name" value="EGF_extracell"/>
</dbReference>
<dbReference type="RefSeq" id="XP_044554391.1">
    <property type="nucleotide sequence ID" value="XM_044686854.1"/>
</dbReference>
<dbReference type="PROSITE" id="PS00022">
    <property type="entry name" value="EGF_1"/>
    <property type="match status" value="6"/>
</dbReference>
<organism evidence="6 7">
    <name type="scientific">Naegleria lovaniensis</name>
    <name type="common">Amoeba</name>
    <dbReference type="NCBI Taxonomy" id="51637"/>
    <lineage>
        <taxon>Eukaryota</taxon>
        <taxon>Discoba</taxon>
        <taxon>Heterolobosea</taxon>
        <taxon>Tetramitia</taxon>
        <taxon>Eutetramitia</taxon>
        <taxon>Vahlkampfiidae</taxon>
        <taxon>Naegleria</taxon>
    </lineage>
</organism>
<keyword evidence="2 3" id="KW-1015">Disulfide bond</keyword>
<feature type="disulfide bond" evidence="3">
    <location>
        <begin position="1003"/>
        <end position="1012"/>
    </location>
</feature>
<dbReference type="GeneID" id="68103676"/>
<keyword evidence="3" id="KW-0245">EGF-like domain</keyword>
<keyword evidence="1" id="KW-0732">Signal</keyword>
<dbReference type="Proteomes" id="UP000816034">
    <property type="component" value="Unassembled WGS sequence"/>
</dbReference>
<feature type="disulfide bond" evidence="3">
    <location>
        <begin position="391"/>
        <end position="401"/>
    </location>
</feature>
<name>A0AA88KQN2_NAELO</name>
<sequence length="1239" mass="129202">MVKSSSSQAGSINATLMIPHLHHVALLSVLLLTLLFHTTSISAWSYQQQVVASYSSGNPAFGSITFGPKTQQIYIAGGSKRKIYKLSGTTISELFGAALGFDIDLVTEASTTNGSAPSDFDLGYFAPLGNTASPISYYLWDGTSGSSGTGSNYGNTGTGLCALKISDIQLGSDPALIEYDRTYFITENSGSVVFGVTRKTPTNSVTLFSGTSTTTSVDGAIGVASVNVPGTAVQDVQYYNDKLYFMEPYKLRVFSPVSNPGSATITTLSSSFGVLPAFLSNLNNYLFISNAYTVKVIDTTNNVLATIAGTGVSPGTGVDTSTSSATSVNINPKGIVVTENGTIYFAEGYYIKKLNPVCDTNEDLAINSFPPCNCKAGYSRSAFNGTCTPTCSPACQNGGSCTGPNTCTCVGSWTGAQCTIPKCNGTAQGQAGVCNNRGSCDGPEICRCSDSNSWGGQYCQLPKCNGTLQNVTGVCNGQGSCDAPNVCRCTNPSYGGPFCEFPICYGILANFASQVCSGRGNCSSPNNCTCTNPSEWGGTECQFPKCNNILQGQAGVCNNRGTCDAPNVCRCSDSNSWGGQYCQLPKCNGTLQNVTGVCNGQGSCNAPNVCACTDTSRWGGQFCDIPKCYGTLANLTSVCNFGNGTCINPNTCQCKIPTSYTGTQCQYPICYGIPSNNASSCSGRGSCILPNTCKCHAGYYGTKCESTTCAGIASDNSTVCNGNGNCVAFNNCQCNSGYGPPSTCEMPMCFGYLANDSRVCNNSRGVCIAPNDCRPKDPICYGKTKNDTTACSGNGTCIDWDVCQCKTGYYGQQCELWQCNGKAYNASDVCSGHGKCISMNQCSCSSGWYNPYCDVAMCNGILANAPEVCNYKNGTCSSPGPCSCNSGYAGVDCSVPICFDQLGNSSSVCSSRGSCILKDTCLCDTNKYAGNQCQYVKCFGISSANSSQVCSGNGTCVDVDTCQCKAGYGGSKCDIVKCSNILATNSTVCSGRGVCYGVDKCQCDSQYFGSNCESTTCYGIPSNNASVCNFQNGTCNAFDQCSCNADFVGPQCQLAFIPSSGILLSFNGSKDYANETSTLLSLSINSLSFTRWYSGRVVRASFEYELNNRVVASVDRDLSSGNSKLDLVVPAFNDVGTVKAFVTLRDLSSSVTISNRVASSSSLTIEARATIPPRGNSNGGNDNAGAIAAGVVVPLVAIGAVAGVTATIVSVVVFMKKKAAAATAREIATAKAVDVELGN</sequence>
<feature type="transmembrane region" description="Helical" evidence="4">
    <location>
        <begin position="1186"/>
        <end position="1215"/>
    </location>
</feature>
<gene>
    <name evidence="6" type="ORF">C9374_011222</name>
</gene>
<accession>A0AA88KQN2</accession>
<evidence type="ECO:0000313" key="7">
    <source>
        <dbReference type="Proteomes" id="UP000816034"/>
    </source>
</evidence>
<keyword evidence="4" id="KW-0812">Transmembrane</keyword>
<reference evidence="6 7" key="1">
    <citation type="journal article" date="2018" name="BMC Genomics">
        <title>The genome of Naegleria lovaniensis, the basis for a comparative approach to unravel pathogenicity factors of the human pathogenic amoeba N. fowleri.</title>
        <authorList>
            <person name="Liechti N."/>
            <person name="Schurch N."/>
            <person name="Bruggmann R."/>
            <person name="Wittwer M."/>
        </authorList>
    </citation>
    <scope>NUCLEOTIDE SEQUENCE [LARGE SCALE GENOMIC DNA]</scope>
    <source>
        <strain evidence="6 7">ATCC 30569</strain>
    </source>
</reference>
<protein>
    <recommendedName>
        <fullName evidence="5">EGF-like domain-containing protein</fullName>
    </recommendedName>
</protein>
<keyword evidence="4" id="KW-0472">Membrane</keyword>
<comment type="caution">
    <text evidence="3">Lacks conserved residue(s) required for the propagation of feature annotation.</text>
</comment>
<dbReference type="Gene3D" id="2.10.25.10">
    <property type="entry name" value="Laminin"/>
    <property type="match status" value="10"/>
</dbReference>
<evidence type="ECO:0000256" key="3">
    <source>
        <dbReference type="PROSITE-ProRule" id="PRU00076"/>
    </source>
</evidence>
<feature type="disulfide bond" evidence="3">
    <location>
        <begin position="409"/>
        <end position="418"/>
    </location>
</feature>
<evidence type="ECO:0000313" key="6">
    <source>
        <dbReference type="EMBL" id="KAG2392497.1"/>
    </source>
</evidence>
<dbReference type="EMBL" id="PYSW02000004">
    <property type="protein sequence ID" value="KAG2392497.1"/>
    <property type="molecule type" value="Genomic_DNA"/>
</dbReference>
<proteinExistence type="predicted"/>
<dbReference type="PANTHER" id="PTHR14949">
    <property type="entry name" value="EGF-LIKE-DOMAIN, MULTIPLE 7, 8"/>
    <property type="match status" value="1"/>
</dbReference>
<dbReference type="AlphaFoldDB" id="A0AA88KQN2"/>
<feature type="domain" description="EGF-like" evidence="5">
    <location>
        <begin position="980"/>
        <end position="1013"/>
    </location>
</feature>
<feature type="disulfide bond" evidence="3">
    <location>
        <begin position="844"/>
        <end position="853"/>
    </location>
</feature>
<evidence type="ECO:0000256" key="1">
    <source>
        <dbReference type="ARBA" id="ARBA00022729"/>
    </source>
</evidence>
<feature type="disulfide bond" evidence="3">
    <location>
        <begin position="964"/>
        <end position="973"/>
    </location>
</feature>
<dbReference type="PANTHER" id="PTHR14949:SF56">
    <property type="entry name" value="EGF-LIKE-DOMAIN, MULTIPLE 7"/>
    <property type="match status" value="1"/>
</dbReference>
<comment type="caution">
    <text evidence="6">The sequence shown here is derived from an EMBL/GenBank/DDBJ whole genome shotgun (WGS) entry which is preliminary data.</text>
</comment>
<dbReference type="Pfam" id="PF07974">
    <property type="entry name" value="EGF_2"/>
    <property type="match status" value="2"/>
</dbReference>
<dbReference type="InterPro" id="IPR050969">
    <property type="entry name" value="Dev_Signal_Modulators"/>
</dbReference>
<evidence type="ECO:0000259" key="5">
    <source>
        <dbReference type="PROSITE" id="PS50026"/>
    </source>
</evidence>
<dbReference type="PROSITE" id="PS50026">
    <property type="entry name" value="EGF_3"/>
    <property type="match status" value="4"/>
</dbReference>
<dbReference type="SMART" id="SM00181">
    <property type="entry name" value="EGF"/>
    <property type="match status" value="11"/>
</dbReference>
<feature type="domain" description="EGF-like" evidence="5">
    <location>
        <begin position="940"/>
        <end position="974"/>
    </location>
</feature>
<keyword evidence="7" id="KW-1185">Reference proteome</keyword>
<feature type="domain" description="EGF-like" evidence="5">
    <location>
        <begin position="815"/>
        <end position="854"/>
    </location>
</feature>
<evidence type="ECO:0000256" key="2">
    <source>
        <dbReference type="ARBA" id="ARBA00023157"/>
    </source>
</evidence>
<evidence type="ECO:0000256" key="4">
    <source>
        <dbReference type="SAM" id="Phobius"/>
    </source>
</evidence>
<dbReference type="InterPro" id="IPR000742">
    <property type="entry name" value="EGF"/>
</dbReference>
<feature type="domain" description="EGF-like" evidence="5">
    <location>
        <begin position="388"/>
        <end position="419"/>
    </location>
</feature>
<dbReference type="PROSITE" id="PS01186">
    <property type="entry name" value="EGF_2"/>
    <property type="match status" value="4"/>
</dbReference>
<keyword evidence="4" id="KW-1133">Transmembrane helix</keyword>